<evidence type="ECO:0000256" key="7">
    <source>
        <dbReference type="ARBA" id="ARBA00048470"/>
    </source>
</evidence>
<keyword evidence="11" id="KW-1185">Reference proteome</keyword>
<name>A0A3N1XS87_9GAMM</name>
<evidence type="ECO:0000256" key="3">
    <source>
        <dbReference type="ARBA" id="ARBA00023457"/>
    </source>
</evidence>
<gene>
    <name evidence="10" type="ORF">EDC57_2193</name>
</gene>
<comment type="subunit">
    <text evidence="4">Probably forms a complex composed of NirD, NirL, NirG and NirH. All proteins are required for the total conversion of siroheme to didecarboxysiroheme.</text>
</comment>
<comment type="function">
    <text evidence="6">Involved in heme d1 biosynthesis. Catalyzes the decarboxylation of siroheme into didecarboxysiroheme.</text>
</comment>
<dbReference type="Gene3D" id="3.30.70.3460">
    <property type="match status" value="1"/>
</dbReference>
<dbReference type="RefSeq" id="WP_123401942.1">
    <property type="nucleotide sequence ID" value="NZ_RJVI01000003.1"/>
</dbReference>
<accession>A0A3N1XS87</accession>
<comment type="pathway">
    <text evidence="2">Porphyrin-containing compound metabolism.</text>
</comment>
<dbReference type="Pfam" id="PF17805">
    <property type="entry name" value="AsnC_trans_reg2"/>
    <property type="match status" value="1"/>
</dbReference>
<evidence type="ECO:0000256" key="1">
    <source>
        <dbReference type="ARBA" id="ARBA00023239"/>
    </source>
</evidence>
<protein>
    <recommendedName>
        <fullName evidence="5">siroheme decarboxylase</fullName>
        <ecNumber evidence="5">4.1.1.111</ecNumber>
    </recommendedName>
</protein>
<evidence type="ECO:0000259" key="8">
    <source>
        <dbReference type="Pfam" id="PF17805"/>
    </source>
</evidence>
<dbReference type="OrthoDB" id="5568033at2"/>
<dbReference type="InterPro" id="IPR053953">
    <property type="entry name" value="NirdL-like_HTH"/>
</dbReference>
<evidence type="ECO:0000259" key="9">
    <source>
        <dbReference type="Pfam" id="PF22451"/>
    </source>
</evidence>
<comment type="catalytic activity">
    <reaction evidence="7">
        <text>siroheme + 2 H(+) = 12,18-didecarboxysiroheme + 2 CO2</text>
        <dbReference type="Rhea" id="RHEA:19093"/>
        <dbReference type="ChEBI" id="CHEBI:15378"/>
        <dbReference type="ChEBI" id="CHEBI:16526"/>
        <dbReference type="ChEBI" id="CHEBI:60052"/>
        <dbReference type="ChEBI" id="CHEBI:140497"/>
        <dbReference type="EC" id="4.1.1.111"/>
    </reaction>
</comment>
<dbReference type="PANTHER" id="PTHR43413">
    <property type="entry name" value="TRANSCRIPTIONAL REGULATOR, ASNC FAMILY"/>
    <property type="match status" value="1"/>
</dbReference>
<dbReference type="InterPro" id="IPR040523">
    <property type="entry name" value="AsnC_trans_reg2"/>
</dbReference>
<reference evidence="10 11" key="1">
    <citation type="submission" date="2018-11" db="EMBL/GenBank/DDBJ databases">
        <title>Genomic Encyclopedia of Type Strains, Phase IV (KMG-IV): sequencing the most valuable type-strain genomes for metagenomic binning, comparative biology and taxonomic classification.</title>
        <authorList>
            <person name="Goeker M."/>
        </authorList>
    </citation>
    <scope>NUCLEOTIDE SEQUENCE [LARGE SCALE GENOMIC DNA]</scope>
    <source>
        <strain evidence="10 11">DSM 100275</strain>
    </source>
</reference>
<dbReference type="Pfam" id="PF22451">
    <property type="entry name" value="NirdL-like_HTH"/>
    <property type="match status" value="1"/>
</dbReference>
<evidence type="ECO:0000313" key="10">
    <source>
        <dbReference type="EMBL" id="ROR29523.1"/>
    </source>
</evidence>
<sequence length="147" mass="16440">MHRLDRALLRRLQDGIGVDARPFAAVAAELDCPEDEVIERLDRMLAQGLLTRFGPMYDAARLGGEFMLCAMAVPAERLDEVAEAVNAHPEVAHNYEREHRYNLWFVVATEHAGEAEGVVRAIEDETGLAVLRLPKEAEYGIGLRFEP</sequence>
<dbReference type="EC" id="4.1.1.111" evidence="5"/>
<feature type="domain" description="Siroheme decarboxylase AsnC-like ligand binding" evidence="8">
    <location>
        <begin position="67"/>
        <end position="138"/>
    </location>
</feature>
<evidence type="ECO:0000313" key="11">
    <source>
        <dbReference type="Proteomes" id="UP000276634"/>
    </source>
</evidence>
<dbReference type="AlphaFoldDB" id="A0A3N1XS87"/>
<comment type="caution">
    <text evidence="10">The sequence shown here is derived from an EMBL/GenBank/DDBJ whole genome shotgun (WGS) entry which is preliminary data.</text>
</comment>
<organism evidence="10 11">
    <name type="scientific">Inmirania thermothiophila</name>
    <dbReference type="NCBI Taxonomy" id="1750597"/>
    <lineage>
        <taxon>Bacteria</taxon>
        <taxon>Pseudomonadati</taxon>
        <taxon>Pseudomonadota</taxon>
        <taxon>Gammaproteobacteria</taxon>
        <taxon>Chromatiales</taxon>
        <taxon>Ectothiorhodospiraceae</taxon>
        <taxon>Inmirania</taxon>
    </lineage>
</organism>
<keyword evidence="1" id="KW-0456">Lyase</keyword>
<evidence type="ECO:0000256" key="4">
    <source>
        <dbReference type="ARBA" id="ARBA00023465"/>
    </source>
</evidence>
<dbReference type="PANTHER" id="PTHR43413:SF1">
    <property type="entry name" value="SIROHEME DECARBOXYLASE NIRL SUBUNIT"/>
    <property type="match status" value="1"/>
</dbReference>
<dbReference type="InterPro" id="IPR036388">
    <property type="entry name" value="WH-like_DNA-bd_sf"/>
</dbReference>
<feature type="domain" description="Siroheme decarboxylase NirL-like HTH" evidence="9">
    <location>
        <begin position="5"/>
        <end position="49"/>
    </location>
</feature>
<evidence type="ECO:0000256" key="6">
    <source>
        <dbReference type="ARBA" id="ARBA00045291"/>
    </source>
</evidence>
<dbReference type="InterPro" id="IPR050684">
    <property type="entry name" value="HTH-Siroheme_Decarb"/>
</dbReference>
<proteinExistence type="inferred from homology"/>
<evidence type="ECO:0000256" key="2">
    <source>
        <dbReference type="ARBA" id="ARBA00023444"/>
    </source>
</evidence>
<evidence type="ECO:0000256" key="5">
    <source>
        <dbReference type="ARBA" id="ARBA00023471"/>
    </source>
</evidence>
<dbReference type="GO" id="GO:0016829">
    <property type="term" value="F:lyase activity"/>
    <property type="evidence" value="ECO:0007669"/>
    <property type="project" value="UniProtKB-KW"/>
</dbReference>
<dbReference type="Proteomes" id="UP000276634">
    <property type="component" value="Unassembled WGS sequence"/>
</dbReference>
<dbReference type="Gene3D" id="1.10.10.10">
    <property type="entry name" value="Winged helix-like DNA-binding domain superfamily/Winged helix DNA-binding domain"/>
    <property type="match status" value="1"/>
</dbReference>
<comment type="similarity">
    <text evidence="3">Belongs to the Ahb/Nir family.</text>
</comment>
<dbReference type="EMBL" id="RJVI01000003">
    <property type="protein sequence ID" value="ROR29523.1"/>
    <property type="molecule type" value="Genomic_DNA"/>
</dbReference>